<comment type="similarity">
    <text evidence="1 2">Belongs to the UPF0250 family.</text>
</comment>
<dbReference type="OrthoDB" id="9793424at2"/>
<dbReference type="InterPro" id="IPR027471">
    <property type="entry name" value="YbeD-like_sf"/>
</dbReference>
<dbReference type="PANTHER" id="PTHR38036">
    <property type="entry name" value="UPF0250 PROTEIN YBED"/>
    <property type="match status" value="1"/>
</dbReference>
<dbReference type="PANTHER" id="PTHR38036:SF1">
    <property type="entry name" value="UPF0250 PROTEIN YBED"/>
    <property type="match status" value="1"/>
</dbReference>
<evidence type="ECO:0000256" key="2">
    <source>
        <dbReference type="HAMAP-Rule" id="MF_00659"/>
    </source>
</evidence>
<evidence type="ECO:0000256" key="3">
    <source>
        <dbReference type="SAM" id="MobiDB-lite"/>
    </source>
</evidence>
<feature type="compositionally biased region" description="Low complexity" evidence="3">
    <location>
        <begin position="9"/>
        <end position="18"/>
    </location>
</feature>
<feature type="region of interest" description="Disordered" evidence="3">
    <location>
        <begin position="1"/>
        <end position="23"/>
    </location>
</feature>
<gene>
    <name evidence="4" type="ORF">SAMN02982919_02487</name>
</gene>
<accession>A0A1H9PQ87</accession>
<dbReference type="EMBL" id="FOGD01000009">
    <property type="protein sequence ID" value="SER49949.1"/>
    <property type="molecule type" value="Genomic_DNA"/>
</dbReference>
<dbReference type="Pfam" id="PF04359">
    <property type="entry name" value="DUF493"/>
    <property type="match status" value="1"/>
</dbReference>
<evidence type="ECO:0000313" key="5">
    <source>
        <dbReference type="Proteomes" id="UP000199766"/>
    </source>
</evidence>
<dbReference type="AlphaFoldDB" id="A0A1H9PQ87"/>
<dbReference type="SUPFAM" id="SSF117991">
    <property type="entry name" value="YbeD/HP0495-like"/>
    <property type="match status" value="1"/>
</dbReference>
<evidence type="ECO:0000256" key="1">
    <source>
        <dbReference type="ARBA" id="ARBA00008460"/>
    </source>
</evidence>
<name>A0A1H9PQ87_9BURK</name>
<evidence type="ECO:0000313" key="4">
    <source>
        <dbReference type="EMBL" id="SER49949.1"/>
    </source>
</evidence>
<dbReference type="InterPro" id="IPR007454">
    <property type="entry name" value="UPF0250_YbeD-like"/>
</dbReference>
<dbReference type="Gene3D" id="3.30.70.260">
    <property type="match status" value="1"/>
</dbReference>
<sequence length="106" mass="11366">MTITSGLHTPSSSDTASSDPRKDSLIEYPSLFPIKVMGVKVDALLPAVTTLARQFDPFFDAATVELRESSGGKYLGITITITATSREQLDGLYLALTAHPLVKVVL</sequence>
<reference evidence="4 5" key="1">
    <citation type="submission" date="2016-10" db="EMBL/GenBank/DDBJ databases">
        <authorList>
            <person name="de Groot N.N."/>
        </authorList>
    </citation>
    <scope>NUCLEOTIDE SEQUENCE [LARGE SCALE GENOMIC DNA]</scope>
    <source>
        <strain evidence="4 5">ATCC 35958</strain>
    </source>
</reference>
<dbReference type="RefSeq" id="WP_091458278.1">
    <property type="nucleotide sequence ID" value="NZ_FOGD01000009.1"/>
</dbReference>
<protein>
    <recommendedName>
        <fullName evidence="2">UPF0250 protein SAMN02982919_02487</fullName>
    </recommendedName>
</protein>
<keyword evidence="5" id="KW-1185">Reference proteome</keyword>
<organism evidence="4 5">
    <name type="scientific">Giesbergeria anulus</name>
    <dbReference type="NCBI Taxonomy" id="180197"/>
    <lineage>
        <taxon>Bacteria</taxon>
        <taxon>Pseudomonadati</taxon>
        <taxon>Pseudomonadota</taxon>
        <taxon>Betaproteobacteria</taxon>
        <taxon>Burkholderiales</taxon>
        <taxon>Comamonadaceae</taxon>
        <taxon>Giesbergeria</taxon>
    </lineage>
</organism>
<dbReference type="STRING" id="180197.SAMN02982919_02487"/>
<proteinExistence type="inferred from homology"/>
<dbReference type="HAMAP" id="MF_00659">
    <property type="entry name" value="UPF0250"/>
    <property type="match status" value="1"/>
</dbReference>
<dbReference type="Proteomes" id="UP000199766">
    <property type="component" value="Unassembled WGS sequence"/>
</dbReference>